<keyword evidence="3 5" id="KW-1133">Transmembrane helix</keyword>
<dbReference type="InterPro" id="IPR052522">
    <property type="entry name" value="ABC-2_transport_permease"/>
</dbReference>
<gene>
    <name evidence="7" type="ORF">MNBD_UNCLBAC01-1156</name>
</gene>
<dbReference type="InterPro" id="IPR000412">
    <property type="entry name" value="ABC_2_transport"/>
</dbReference>
<evidence type="ECO:0000256" key="3">
    <source>
        <dbReference type="ARBA" id="ARBA00022989"/>
    </source>
</evidence>
<dbReference type="PANTHER" id="PTHR43332:SF2">
    <property type="entry name" value="INNER MEMBRANE TRANSPORT PERMEASE YADH"/>
    <property type="match status" value="1"/>
</dbReference>
<evidence type="ECO:0000256" key="4">
    <source>
        <dbReference type="ARBA" id="ARBA00023136"/>
    </source>
</evidence>
<dbReference type="AlphaFoldDB" id="A0A3B1DVE9"/>
<proteinExistence type="predicted"/>
<dbReference type="Pfam" id="PF01061">
    <property type="entry name" value="ABC2_membrane"/>
    <property type="match status" value="1"/>
</dbReference>
<dbReference type="GO" id="GO:0043190">
    <property type="term" value="C:ATP-binding cassette (ABC) transporter complex"/>
    <property type="evidence" value="ECO:0007669"/>
    <property type="project" value="InterPro"/>
</dbReference>
<organism evidence="7">
    <name type="scientific">hydrothermal vent metagenome</name>
    <dbReference type="NCBI Taxonomy" id="652676"/>
    <lineage>
        <taxon>unclassified sequences</taxon>
        <taxon>metagenomes</taxon>
        <taxon>ecological metagenomes</taxon>
    </lineage>
</organism>
<dbReference type="EMBL" id="UOGJ01000075">
    <property type="protein sequence ID" value="VAX35965.1"/>
    <property type="molecule type" value="Genomic_DNA"/>
</dbReference>
<evidence type="ECO:0000259" key="6">
    <source>
        <dbReference type="PROSITE" id="PS51012"/>
    </source>
</evidence>
<protein>
    <submittedName>
        <fullName evidence="7">Uncharacterized ABC transporter inner membrane permease YadH</fullName>
    </submittedName>
</protein>
<dbReference type="PROSITE" id="PS51012">
    <property type="entry name" value="ABC_TM2"/>
    <property type="match status" value="1"/>
</dbReference>
<dbReference type="NCBIfam" id="NF011648">
    <property type="entry name" value="PRK15066.1"/>
    <property type="match status" value="1"/>
</dbReference>
<feature type="transmembrane region" description="Helical" evidence="5">
    <location>
        <begin position="20"/>
        <end position="43"/>
    </location>
</feature>
<evidence type="ECO:0000313" key="7">
    <source>
        <dbReference type="EMBL" id="VAX35965.1"/>
    </source>
</evidence>
<feature type="domain" description="ABC transmembrane type-2" evidence="6">
    <location>
        <begin position="19"/>
        <end position="248"/>
    </location>
</feature>
<feature type="transmembrane region" description="Helical" evidence="5">
    <location>
        <begin position="167"/>
        <end position="188"/>
    </location>
</feature>
<evidence type="ECO:0000256" key="1">
    <source>
        <dbReference type="ARBA" id="ARBA00004141"/>
    </source>
</evidence>
<name>A0A3B1DVE9_9ZZZZ</name>
<evidence type="ECO:0000256" key="2">
    <source>
        <dbReference type="ARBA" id="ARBA00022692"/>
    </source>
</evidence>
<accession>A0A3B1DVE9</accession>
<keyword evidence="4 5" id="KW-0472">Membrane</keyword>
<dbReference type="InterPro" id="IPR013525">
    <property type="entry name" value="ABC2_TM"/>
</dbReference>
<reference evidence="7" key="1">
    <citation type="submission" date="2018-06" db="EMBL/GenBank/DDBJ databases">
        <authorList>
            <person name="Zhirakovskaya E."/>
        </authorList>
    </citation>
    <scope>NUCLEOTIDE SEQUENCE</scope>
</reference>
<evidence type="ECO:0000256" key="5">
    <source>
        <dbReference type="SAM" id="Phobius"/>
    </source>
</evidence>
<dbReference type="PANTHER" id="PTHR43332">
    <property type="entry name" value="INNER MEMBRANE TRANSPORT PERMEASE YADH-RELATED"/>
    <property type="match status" value="1"/>
</dbReference>
<dbReference type="PIRSF" id="PIRSF006648">
    <property type="entry name" value="DrrB"/>
    <property type="match status" value="1"/>
</dbReference>
<feature type="transmembrane region" description="Helical" evidence="5">
    <location>
        <begin position="223"/>
        <end position="245"/>
    </location>
</feature>
<comment type="subcellular location">
    <subcellularLocation>
        <location evidence="1">Membrane</location>
        <topology evidence="1">Multi-pass membrane protein</topology>
    </subcellularLocation>
</comment>
<dbReference type="PRINTS" id="PR00164">
    <property type="entry name" value="ABC2TRNSPORT"/>
</dbReference>
<dbReference type="GO" id="GO:0140359">
    <property type="term" value="F:ABC-type transporter activity"/>
    <property type="evidence" value="ECO:0007669"/>
    <property type="project" value="InterPro"/>
</dbReference>
<feature type="transmembrane region" description="Helical" evidence="5">
    <location>
        <begin position="134"/>
        <end position="160"/>
    </location>
</feature>
<keyword evidence="2 5" id="KW-0812">Transmembrane</keyword>
<feature type="transmembrane region" description="Helical" evidence="5">
    <location>
        <begin position="101"/>
        <end position="128"/>
    </location>
</feature>
<feature type="transmembrane region" description="Helical" evidence="5">
    <location>
        <begin position="55"/>
        <end position="81"/>
    </location>
</feature>
<dbReference type="InterPro" id="IPR047817">
    <property type="entry name" value="ABC2_TM_bact-type"/>
</dbReference>
<sequence length="253" mass="28184">MNFIAYKTIVRKEVTRFLRIWPQTLFPPVITQMLYFLIFGKFIGSQIRDINGISYMAFIVPGLVMMSVINNSYMNVVSSFFSSKFQRSIEELLVSPARNSVIIAGYITGGSLRGVMVGFLVFCVSFFFTRPTIHHAGFIVFFIILTSIVFSLGGLLNAILAKKFDDISIFPTFVLTPLVYLGGVFYSVENLPGFWQTVSKVNPVLYMVNGFRYGFYGICDVNLSVSIAILIVFVLGLAGVNLYLLGKGVGLKS</sequence>